<name>A0A8C6S605_9GOBI</name>
<dbReference type="AlphaFoldDB" id="A0A8C6S605"/>
<accession>A0A8C6S605</accession>
<keyword evidence="1" id="KW-0472">Membrane</keyword>
<proteinExistence type="predicted"/>
<dbReference type="Ensembl" id="ENSNMLT00000000898.1">
    <property type="protein sequence ID" value="ENSNMLP00000000766.1"/>
    <property type="gene ID" value="ENSNMLG00000000632.1"/>
</dbReference>
<feature type="transmembrane region" description="Helical" evidence="1">
    <location>
        <begin position="123"/>
        <end position="151"/>
    </location>
</feature>
<keyword evidence="1" id="KW-0812">Transmembrane</keyword>
<dbReference type="Proteomes" id="UP000694523">
    <property type="component" value="Unplaced"/>
</dbReference>
<keyword evidence="1" id="KW-1133">Transmembrane helix</keyword>
<evidence type="ECO:0000313" key="2">
    <source>
        <dbReference type="Ensembl" id="ENSNMLP00000000766.1"/>
    </source>
</evidence>
<organism evidence="2 3">
    <name type="scientific">Neogobius melanostomus</name>
    <name type="common">round goby</name>
    <dbReference type="NCBI Taxonomy" id="47308"/>
    <lineage>
        <taxon>Eukaryota</taxon>
        <taxon>Metazoa</taxon>
        <taxon>Chordata</taxon>
        <taxon>Craniata</taxon>
        <taxon>Vertebrata</taxon>
        <taxon>Euteleostomi</taxon>
        <taxon>Actinopterygii</taxon>
        <taxon>Neopterygii</taxon>
        <taxon>Teleostei</taxon>
        <taxon>Neoteleostei</taxon>
        <taxon>Acanthomorphata</taxon>
        <taxon>Gobiaria</taxon>
        <taxon>Gobiiformes</taxon>
        <taxon>Gobioidei</taxon>
        <taxon>Gobiidae</taxon>
        <taxon>Benthophilinae</taxon>
        <taxon>Neogobiini</taxon>
        <taxon>Neogobius</taxon>
    </lineage>
</organism>
<protein>
    <submittedName>
        <fullName evidence="2">Uncharacterized protein</fullName>
    </submittedName>
</protein>
<sequence>HAIGLSKSCFLTVSSKAQSIALQCNNLSFILLTLSMFDTGAIHLNSCPAQPFIPIYMIVLGSVSLFSLTLTYTKVVWVDGTVFTVVTAQKLHDLYVSYFTLTYSLVYPPNYSDDSPQYCFKPFYMFAFVLTTLIWASVGLIFICGGCFFLCTFWDIAAPLSIQDSHRAPQ</sequence>
<reference evidence="2" key="1">
    <citation type="submission" date="2025-08" db="UniProtKB">
        <authorList>
            <consortium name="Ensembl"/>
        </authorList>
    </citation>
    <scope>IDENTIFICATION</scope>
</reference>
<evidence type="ECO:0000313" key="3">
    <source>
        <dbReference type="Proteomes" id="UP000694523"/>
    </source>
</evidence>
<dbReference type="PANTHER" id="PTHR33444:SF2">
    <property type="entry name" value="MARVEL DOMAIN-CONTAINING PROTEIN"/>
    <property type="match status" value="1"/>
</dbReference>
<dbReference type="PANTHER" id="PTHR33444">
    <property type="entry name" value="SI:DKEY-19B23.12-RELATED"/>
    <property type="match status" value="1"/>
</dbReference>
<reference evidence="2" key="2">
    <citation type="submission" date="2025-09" db="UniProtKB">
        <authorList>
            <consortium name="Ensembl"/>
        </authorList>
    </citation>
    <scope>IDENTIFICATION</scope>
</reference>
<feature type="transmembrane region" description="Helical" evidence="1">
    <location>
        <begin position="20"/>
        <end position="41"/>
    </location>
</feature>
<dbReference type="InterPro" id="IPR040350">
    <property type="entry name" value="TMEM272"/>
</dbReference>
<keyword evidence="3" id="KW-1185">Reference proteome</keyword>
<evidence type="ECO:0000256" key="1">
    <source>
        <dbReference type="SAM" id="Phobius"/>
    </source>
</evidence>
<feature type="transmembrane region" description="Helical" evidence="1">
    <location>
        <begin position="53"/>
        <end position="72"/>
    </location>
</feature>